<evidence type="ECO:0000256" key="3">
    <source>
        <dbReference type="ARBA" id="ARBA00023163"/>
    </source>
</evidence>
<dbReference type="CDD" id="cd01104">
    <property type="entry name" value="HTH_MlrA-CarA"/>
    <property type="match status" value="1"/>
</dbReference>
<reference evidence="6 7" key="1">
    <citation type="submission" date="2019-12" db="EMBL/GenBank/DDBJ databases">
        <title>Comparative genomics gives insights into the taxonomy of the Azoarcus-Aromatoleum group and reveals separate origins of nif in the plant-associated Azoarcus and non-plant-associated Aromatoleum sub-groups.</title>
        <authorList>
            <person name="Lafos M."/>
            <person name="Maluk M."/>
            <person name="Batista M."/>
            <person name="Junghare M."/>
            <person name="Carmona M."/>
            <person name="Faoro H."/>
            <person name="Cruz L.M."/>
            <person name="Battistoni F."/>
            <person name="De Souza E."/>
            <person name="Pedrosa F."/>
            <person name="Chen W.-M."/>
            <person name="Poole P.S."/>
            <person name="Dixon R.A."/>
            <person name="James E.K."/>
        </authorList>
    </citation>
    <scope>NUCLEOTIDE SEQUENCE [LARGE SCALE GENOMIC DNA]</scope>
    <source>
        <strain evidence="6 7">22Lin</strain>
    </source>
</reference>
<dbReference type="Pfam" id="PF13411">
    <property type="entry name" value="MerR_1"/>
    <property type="match status" value="1"/>
</dbReference>
<accession>A0ABX1QEN2</accession>
<sequence>MNKTETLDTHLGIAAVERDTGLPKDTLRVWERRYGFPQPSRDAHGERLYPREQVDKLRLIRRLLDQGKRPSKIVTASTDELTRMLGEERNDITNAAPGAAQEALLPLLRGHNSPEVRAVLQQILLKQGLQRFVADTVAPLNVAVGDAWLRGEIDVPGEHLYTEQIHNLLRSAIGARTGPLGHPRILLTTFPNEQHSLGLLMVEAMLTPEGAHCVSLGTQTPLADICNTAAAGSFDIVALSFSAAFPARQAVDSLNELRRLLPPRIAVWAGGAAMRGQERKLPDVRVLASLDQTVEALAEWRRAHA</sequence>
<dbReference type="Gene3D" id="1.10.1660.10">
    <property type="match status" value="1"/>
</dbReference>
<organism evidence="6 7">
    <name type="scientific">Aromatoleum diolicum</name>
    <dbReference type="NCBI Taxonomy" id="75796"/>
    <lineage>
        <taxon>Bacteria</taxon>
        <taxon>Pseudomonadati</taxon>
        <taxon>Pseudomonadota</taxon>
        <taxon>Betaproteobacteria</taxon>
        <taxon>Rhodocyclales</taxon>
        <taxon>Rhodocyclaceae</taxon>
        <taxon>Aromatoleum</taxon>
    </lineage>
</organism>
<dbReference type="SUPFAM" id="SSF46955">
    <property type="entry name" value="Putative DNA-binding domain"/>
    <property type="match status" value="1"/>
</dbReference>
<dbReference type="Pfam" id="PF02310">
    <property type="entry name" value="B12-binding"/>
    <property type="match status" value="1"/>
</dbReference>
<dbReference type="PANTHER" id="PTHR30204:SF67">
    <property type="entry name" value="HTH-TYPE TRANSCRIPTIONAL REGULATOR MLRA-RELATED"/>
    <property type="match status" value="1"/>
</dbReference>
<dbReference type="InterPro" id="IPR003759">
    <property type="entry name" value="Cbl-bd_cap"/>
</dbReference>
<proteinExistence type="predicted"/>
<keyword evidence="2" id="KW-0238">DNA-binding</keyword>
<name>A0ABX1QEN2_9RHOO</name>
<dbReference type="Gene3D" id="1.10.1240.10">
    <property type="entry name" value="Methionine synthase domain"/>
    <property type="match status" value="1"/>
</dbReference>
<protein>
    <submittedName>
        <fullName evidence="6">MerR family transcriptional regulator</fullName>
    </submittedName>
</protein>
<dbReference type="InterPro" id="IPR006158">
    <property type="entry name" value="Cobalamin-bd"/>
</dbReference>
<comment type="caution">
    <text evidence="6">The sequence shown here is derived from an EMBL/GenBank/DDBJ whole genome shotgun (WGS) entry which is preliminary data.</text>
</comment>
<dbReference type="Proteomes" id="UP000648984">
    <property type="component" value="Unassembled WGS sequence"/>
</dbReference>
<dbReference type="SUPFAM" id="SSF52242">
    <property type="entry name" value="Cobalamin (vitamin B12)-binding domain"/>
    <property type="match status" value="1"/>
</dbReference>
<keyword evidence="3" id="KW-0804">Transcription</keyword>
<gene>
    <name evidence="6" type="ORF">GPA25_14405</name>
</gene>
<evidence type="ECO:0000256" key="2">
    <source>
        <dbReference type="ARBA" id="ARBA00023125"/>
    </source>
</evidence>
<dbReference type="InterPro" id="IPR036594">
    <property type="entry name" value="Meth_synthase_dom"/>
</dbReference>
<dbReference type="EMBL" id="WTVQ01000024">
    <property type="protein sequence ID" value="NMG75957.1"/>
    <property type="molecule type" value="Genomic_DNA"/>
</dbReference>
<evidence type="ECO:0000313" key="7">
    <source>
        <dbReference type="Proteomes" id="UP000648984"/>
    </source>
</evidence>
<evidence type="ECO:0000313" key="6">
    <source>
        <dbReference type="EMBL" id="NMG75957.1"/>
    </source>
</evidence>
<dbReference type="RefSeq" id="WP_169261113.1">
    <property type="nucleotide sequence ID" value="NZ_WTVQ01000024.1"/>
</dbReference>
<dbReference type="InterPro" id="IPR009061">
    <property type="entry name" value="DNA-bd_dom_put_sf"/>
</dbReference>
<dbReference type="InterPro" id="IPR000551">
    <property type="entry name" value="MerR-type_HTH_dom"/>
</dbReference>
<dbReference type="InterPro" id="IPR036724">
    <property type="entry name" value="Cobalamin-bd_sf"/>
</dbReference>
<dbReference type="PROSITE" id="PS51332">
    <property type="entry name" value="B12_BINDING"/>
    <property type="match status" value="1"/>
</dbReference>
<keyword evidence="1" id="KW-0805">Transcription regulation</keyword>
<keyword evidence="7" id="KW-1185">Reference proteome</keyword>
<evidence type="ECO:0000256" key="1">
    <source>
        <dbReference type="ARBA" id="ARBA00023015"/>
    </source>
</evidence>
<feature type="domain" description="B12-binding" evidence="5">
    <location>
        <begin position="182"/>
        <end position="305"/>
    </location>
</feature>
<dbReference type="SMART" id="SM00422">
    <property type="entry name" value="HTH_MERR"/>
    <property type="match status" value="1"/>
</dbReference>
<dbReference type="PROSITE" id="PS50937">
    <property type="entry name" value="HTH_MERR_2"/>
    <property type="match status" value="1"/>
</dbReference>
<dbReference type="InterPro" id="IPR047057">
    <property type="entry name" value="MerR_fam"/>
</dbReference>
<evidence type="ECO:0000259" key="5">
    <source>
        <dbReference type="PROSITE" id="PS51332"/>
    </source>
</evidence>
<dbReference type="Gene3D" id="3.40.50.280">
    <property type="entry name" value="Cobalamin-binding domain"/>
    <property type="match status" value="1"/>
</dbReference>
<feature type="domain" description="HTH merR-type" evidence="4">
    <location>
        <begin position="10"/>
        <end position="79"/>
    </location>
</feature>
<evidence type="ECO:0000259" key="4">
    <source>
        <dbReference type="PROSITE" id="PS50937"/>
    </source>
</evidence>
<dbReference type="Pfam" id="PF02607">
    <property type="entry name" value="B12-binding_2"/>
    <property type="match status" value="1"/>
</dbReference>
<dbReference type="CDD" id="cd02065">
    <property type="entry name" value="B12-binding_like"/>
    <property type="match status" value="1"/>
</dbReference>
<dbReference type="PANTHER" id="PTHR30204">
    <property type="entry name" value="REDOX-CYCLING DRUG-SENSING TRANSCRIPTIONAL ACTIVATOR SOXR"/>
    <property type="match status" value="1"/>
</dbReference>